<reference evidence="4 5" key="1">
    <citation type="journal article" date="2006" name="Science">
        <title>Phytophthora genome sequences uncover evolutionary origins and mechanisms of pathogenesis.</title>
        <authorList>
            <person name="Tyler B.M."/>
            <person name="Tripathy S."/>
            <person name="Zhang X."/>
            <person name="Dehal P."/>
            <person name="Jiang R.H."/>
            <person name="Aerts A."/>
            <person name="Arredondo F.D."/>
            <person name="Baxter L."/>
            <person name="Bensasson D."/>
            <person name="Beynon J.L."/>
            <person name="Chapman J."/>
            <person name="Damasceno C.M."/>
            <person name="Dorrance A.E."/>
            <person name="Dou D."/>
            <person name="Dickerman A.W."/>
            <person name="Dubchak I.L."/>
            <person name="Garbelotto M."/>
            <person name="Gijzen M."/>
            <person name="Gordon S.G."/>
            <person name="Govers F."/>
            <person name="Grunwald N.J."/>
            <person name="Huang W."/>
            <person name="Ivors K.L."/>
            <person name="Jones R.W."/>
            <person name="Kamoun S."/>
            <person name="Krampis K."/>
            <person name="Lamour K.H."/>
            <person name="Lee M.K."/>
            <person name="McDonald W.H."/>
            <person name="Medina M."/>
            <person name="Meijer H.J."/>
            <person name="Nordberg E.K."/>
            <person name="Maclean D.J."/>
            <person name="Ospina-Giraldo M.D."/>
            <person name="Morris P.F."/>
            <person name="Phuntumart V."/>
            <person name="Putnam N.H."/>
            <person name="Rash S."/>
            <person name="Rose J.K."/>
            <person name="Sakihama Y."/>
            <person name="Salamov A.A."/>
            <person name="Savidor A."/>
            <person name="Scheuring C.F."/>
            <person name="Smith B.M."/>
            <person name="Sobral B.W."/>
            <person name="Terry A."/>
            <person name="Torto-Alalibo T.A."/>
            <person name="Win J."/>
            <person name="Xu Z."/>
            <person name="Zhang H."/>
            <person name="Grigoriev I.V."/>
            <person name="Rokhsar D.S."/>
            <person name="Boore J.L."/>
        </authorList>
    </citation>
    <scope>NUCLEOTIDE SEQUENCE [LARGE SCALE GENOMIC DNA]</scope>
    <source>
        <strain evidence="4 5">P6497</strain>
    </source>
</reference>
<evidence type="ECO:0000313" key="4">
    <source>
        <dbReference type="EMBL" id="EGZ22359.1"/>
    </source>
</evidence>
<dbReference type="InParanoid" id="G4Z5P5"/>
<dbReference type="KEGG" id="psoj:PHYSODRAFT_256278"/>
<dbReference type="RefSeq" id="XP_009525076.1">
    <property type="nucleotide sequence ID" value="XM_009526781.1"/>
</dbReference>
<sequence length="173" mass="18969">MAQATMAAGVIMAVVVIVHTVVVAMMVKMQGISVVGADGSGSKAQNQKKKKKKKKVDIKKEVSVHDDTSSDEDEELIGMVQKNELQSNPSMWMLDSGSSTHAVDEQAEADAVMMMAVNADANPLMRWHERFGHLNVAAIKHMMETGKVSGMDIPKELLKKKFTCLSYEGSRYK</sequence>
<evidence type="ECO:0000256" key="1">
    <source>
        <dbReference type="SAM" id="MobiDB-lite"/>
    </source>
</evidence>
<organism evidence="4 5">
    <name type="scientific">Phytophthora sojae (strain P6497)</name>
    <name type="common">Soybean stem and root rot agent</name>
    <name type="synonym">Phytophthora megasperma f. sp. glycines</name>
    <dbReference type="NCBI Taxonomy" id="1094619"/>
    <lineage>
        <taxon>Eukaryota</taxon>
        <taxon>Sar</taxon>
        <taxon>Stramenopiles</taxon>
        <taxon>Oomycota</taxon>
        <taxon>Peronosporomycetes</taxon>
        <taxon>Peronosporales</taxon>
        <taxon>Peronosporaceae</taxon>
        <taxon>Phytophthora</taxon>
    </lineage>
</organism>
<keyword evidence="2" id="KW-1133">Transmembrane helix</keyword>
<protein>
    <recommendedName>
        <fullName evidence="3">GAG-pre-integrase domain-containing protein</fullName>
    </recommendedName>
</protein>
<gene>
    <name evidence="4" type="ORF">PHYSODRAFT_256278</name>
</gene>
<evidence type="ECO:0000256" key="2">
    <source>
        <dbReference type="SAM" id="Phobius"/>
    </source>
</evidence>
<name>G4Z5P5_PHYSP</name>
<accession>G4Z5P5</accession>
<feature type="region of interest" description="Disordered" evidence="1">
    <location>
        <begin position="37"/>
        <end position="73"/>
    </location>
</feature>
<keyword evidence="2" id="KW-0472">Membrane</keyword>
<feature type="compositionally biased region" description="Basic and acidic residues" evidence="1">
    <location>
        <begin position="58"/>
        <end position="68"/>
    </location>
</feature>
<keyword evidence="5" id="KW-1185">Reference proteome</keyword>
<dbReference type="Proteomes" id="UP000002640">
    <property type="component" value="Unassembled WGS sequence"/>
</dbReference>
<proteinExistence type="predicted"/>
<evidence type="ECO:0000259" key="3">
    <source>
        <dbReference type="Pfam" id="PF13976"/>
    </source>
</evidence>
<dbReference type="Pfam" id="PF13976">
    <property type="entry name" value="gag_pre-integrs"/>
    <property type="match status" value="1"/>
</dbReference>
<dbReference type="InterPro" id="IPR025724">
    <property type="entry name" value="GAG-pre-integrase_dom"/>
</dbReference>
<feature type="domain" description="GAG-pre-integrase" evidence="3">
    <location>
        <begin position="114"/>
        <end position="156"/>
    </location>
</feature>
<feature type="compositionally biased region" description="Basic residues" evidence="1">
    <location>
        <begin position="46"/>
        <end position="57"/>
    </location>
</feature>
<dbReference type="GeneID" id="20638721"/>
<dbReference type="AlphaFoldDB" id="G4Z5P5"/>
<evidence type="ECO:0000313" key="5">
    <source>
        <dbReference type="Proteomes" id="UP000002640"/>
    </source>
</evidence>
<feature type="transmembrane region" description="Helical" evidence="2">
    <location>
        <begin position="6"/>
        <end position="27"/>
    </location>
</feature>
<dbReference type="EMBL" id="JH159153">
    <property type="protein sequence ID" value="EGZ22359.1"/>
    <property type="molecule type" value="Genomic_DNA"/>
</dbReference>
<keyword evidence="2" id="KW-0812">Transmembrane</keyword>